<accession>A0AA88GNB9</accession>
<feature type="region of interest" description="Disordered" evidence="2">
    <location>
        <begin position="276"/>
        <end position="297"/>
    </location>
</feature>
<protein>
    <submittedName>
        <fullName evidence="4">Uncharacterized protein</fullName>
    </submittedName>
</protein>
<feature type="compositionally biased region" description="Basic and acidic residues" evidence="2">
    <location>
        <begin position="17"/>
        <end position="26"/>
    </location>
</feature>
<keyword evidence="1" id="KW-0175">Coiled coil</keyword>
<name>A0AA88GNB9_NAELO</name>
<feature type="region of interest" description="Disordered" evidence="2">
    <location>
        <begin position="1"/>
        <end position="38"/>
    </location>
</feature>
<keyword evidence="5" id="KW-1185">Reference proteome</keyword>
<dbReference type="RefSeq" id="XP_044547077.1">
    <property type="nucleotide sequence ID" value="XM_044696240.1"/>
</dbReference>
<evidence type="ECO:0000256" key="3">
    <source>
        <dbReference type="SAM" id="Phobius"/>
    </source>
</evidence>
<dbReference type="Proteomes" id="UP000816034">
    <property type="component" value="Unassembled WGS sequence"/>
</dbReference>
<gene>
    <name evidence="4" type="ORF">C9374_006386</name>
</gene>
<feature type="coiled-coil region" evidence="1">
    <location>
        <begin position="152"/>
        <end position="235"/>
    </location>
</feature>
<feature type="compositionally biased region" description="Basic and acidic residues" evidence="2">
    <location>
        <begin position="285"/>
        <end position="297"/>
    </location>
</feature>
<evidence type="ECO:0000256" key="1">
    <source>
        <dbReference type="SAM" id="Coils"/>
    </source>
</evidence>
<dbReference type="Gene3D" id="1.20.5.340">
    <property type="match status" value="1"/>
</dbReference>
<proteinExistence type="predicted"/>
<keyword evidence="3" id="KW-1133">Transmembrane helix</keyword>
<evidence type="ECO:0000313" key="4">
    <source>
        <dbReference type="EMBL" id="KAG2381397.1"/>
    </source>
</evidence>
<dbReference type="SUPFAM" id="SSF57997">
    <property type="entry name" value="Tropomyosin"/>
    <property type="match status" value="1"/>
</dbReference>
<comment type="caution">
    <text evidence="4">The sequence shown here is derived from an EMBL/GenBank/DDBJ whole genome shotgun (WGS) entry which is preliminary data.</text>
</comment>
<dbReference type="GeneID" id="68098840"/>
<evidence type="ECO:0000256" key="2">
    <source>
        <dbReference type="SAM" id="MobiDB-lite"/>
    </source>
</evidence>
<keyword evidence="3" id="KW-0812">Transmembrane</keyword>
<feature type="transmembrane region" description="Helical" evidence="3">
    <location>
        <begin position="85"/>
        <end position="107"/>
    </location>
</feature>
<organism evidence="4 5">
    <name type="scientific">Naegleria lovaniensis</name>
    <name type="common">Amoeba</name>
    <dbReference type="NCBI Taxonomy" id="51637"/>
    <lineage>
        <taxon>Eukaryota</taxon>
        <taxon>Discoba</taxon>
        <taxon>Heterolobosea</taxon>
        <taxon>Tetramitia</taxon>
        <taxon>Eutetramitia</taxon>
        <taxon>Vahlkampfiidae</taxon>
        <taxon>Naegleria</taxon>
    </lineage>
</organism>
<keyword evidence="3" id="KW-0472">Membrane</keyword>
<evidence type="ECO:0000313" key="5">
    <source>
        <dbReference type="Proteomes" id="UP000816034"/>
    </source>
</evidence>
<dbReference type="EMBL" id="PYSW02000027">
    <property type="protein sequence ID" value="KAG2381397.1"/>
    <property type="molecule type" value="Genomic_DNA"/>
</dbReference>
<sequence>MDDHEQGESIISDDDEKLFVGEENDRNTSPFKLNLLDNPNENLEMMNSEEITSNSASPSTIKVSSDSSWWSGIDGLLSSLKKSDFITPLVLTGLLSFVAGSVLSFSFSNLKTRQTHHEMNSRMLNKEIQISKAASQHNISLNKQKEYFETQFNIQSRNLNLANQQIEKHEETISKCREKIEHLEKQIENFKKDIIKFEEDLNMKQHNITDLNLKINQLENQVLENEKVIDKQKQRIVNLKETHRIFEYVLTKASPQLAERIINQIHRVQNIEDESDGNSYVKIPDNNKEVKPETNEK</sequence>
<reference evidence="4 5" key="1">
    <citation type="journal article" date="2018" name="BMC Genomics">
        <title>The genome of Naegleria lovaniensis, the basis for a comparative approach to unravel pathogenicity factors of the human pathogenic amoeba N. fowleri.</title>
        <authorList>
            <person name="Liechti N."/>
            <person name="Schurch N."/>
            <person name="Bruggmann R."/>
            <person name="Wittwer M."/>
        </authorList>
    </citation>
    <scope>NUCLEOTIDE SEQUENCE [LARGE SCALE GENOMIC DNA]</scope>
    <source>
        <strain evidence="4 5">ATCC 30569</strain>
    </source>
</reference>
<dbReference type="AlphaFoldDB" id="A0AA88GNB9"/>